<dbReference type="Pfam" id="PF13966">
    <property type="entry name" value="zf-RVT"/>
    <property type="match status" value="1"/>
</dbReference>
<feature type="region of interest" description="Disordered" evidence="1">
    <location>
        <begin position="53"/>
        <end position="72"/>
    </location>
</feature>
<accession>A0A2N9HPD2</accession>
<dbReference type="SUPFAM" id="SSF56672">
    <property type="entry name" value="DNA/RNA polymerases"/>
    <property type="match status" value="1"/>
</dbReference>
<dbReference type="InterPro" id="IPR036691">
    <property type="entry name" value="Endo/exonu/phosph_ase_sf"/>
</dbReference>
<dbReference type="EMBL" id="OIVN01003824">
    <property type="protein sequence ID" value="SPD13825.1"/>
    <property type="molecule type" value="Genomic_DNA"/>
</dbReference>
<feature type="domain" description="Reverse transcriptase" evidence="2">
    <location>
        <begin position="866"/>
        <end position="1146"/>
    </location>
</feature>
<dbReference type="PROSITE" id="PS00726">
    <property type="entry name" value="AP_NUCLEASE_F1_1"/>
    <property type="match status" value="1"/>
</dbReference>
<gene>
    <name evidence="3" type="ORF">FSB_LOCUS41707</name>
</gene>
<dbReference type="InterPro" id="IPR020847">
    <property type="entry name" value="AP_endonuclease_F1_BS"/>
</dbReference>
<protein>
    <recommendedName>
        <fullName evidence="2">Reverse transcriptase domain-containing protein</fullName>
    </recommendedName>
</protein>
<dbReference type="PANTHER" id="PTHR33116:SF78">
    <property type="entry name" value="OS12G0587133 PROTEIN"/>
    <property type="match status" value="1"/>
</dbReference>
<evidence type="ECO:0000256" key="1">
    <source>
        <dbReference type="SAM" id="MobiDB-lite"/>
    </source>
</evidence>
<dbReference type="Gene3D" id="3.10.450.700">
    <property type="match status" value="1"/>
</dbReference>
<evidence type="ECO:0000259" key="2">
    <source>
        <dbReference type="PROSITE" id="PS50878"/>
    </source>
</evidence>
<proteinExistence type="predicted"/>
<dbReference type="CDD" id="cd01650">
    <property type="entry name" value="RT_nLTR_like"/>
    <property type="match status" value="1"/>
</dbReference>
<dbReference type="SUPFAM" id="SSF56219">
    <property type="entry name" value="DNase I-like"/>
    <property type="match status" value="1"/>
</dbReference>
<organism evidence="3">
    <name type="scientific">Fagus sylvatica</name>
    <name type="common">Beechnut</name>
    <dbReference type="NCBI Taxonomy" id="28930"/>
    <lineage>
        <taxon>Eukaryota</taxon>
        <taxon>Viridiplantae</taxon>
        <taxon>Streptophyta</taxon>
        <taxon>Embryophyta</taxon>
        <taxon>Tracheophyta</taxon>
        <taxon>Spermatophyta</taxon>
        <taxon>Magnoliopsida</taxon>
        <taxon>eudicotyledons</taxon>
        <taxon>Gunneridae</taxon>
        <taxon>Pentapetalae</taxon>
        <taxon>rosids</taxon>
        <taxon>fabids</taxon>
        <taxon>Fagales</taxon>
        <taxon>Fagaceae</taxon>
        <taxon>Fagus</taxon>
    </lineage>
</organism>
<dbReference type="InterPro" id="IPR043502">
    <property type="entry name" value="DNA/RNA_pol_sf"/>
</dbReference>
<dbReference type="PROSITE" id="PS50878">
    <property type="entry name" value="RT_POL"/>
    <property type="match status" value="1"/>
</dbReference>
<evidence type="ECO:0000313" key="3">
    <source>
        <dbReference type="EMBL" id="SPD13825.1"/>
    </source>
</evidence>
<dbReference type="PANTHER" id="PTHR33116">
    <property type="entry name" value="REVERSE TRANSCRIPTASE ZINC-BINDING DOMAIN-CONTAINING PROTEIN-RELATED-RELATED"/>
    <property type="match status" value="1"/>
</dbReference>
<dbReference type="GO" id="GO:0004519">
    <property type="term" value="F:endonuclease activity"/>
    <property type="evidence" value="ECO:0007669"/>
    <property type="project" value="InterPro"/>
</dbReference>
<dbReference type="Gene3D" id="3.60.10.10">
    <property type="entry name" value="Endonuclease/exonuclease/phosphatase"/>
    <property type="match status" value="1"/>
</dbReference>
<dbReference type="InterPro" id="IPR026960">
    <property type="entry name" value="RVT-Znf"/>
</dbReference>
<dbReference type="GO" id="GO:0003677">
    <property type="term" value="F:DNA binding"/>
    <property type="evidence" value="ECO:0007669"/>
    <property type="project" value="InterPro"/>
</dbReference>
<feature type="region of interest" description="Disordered" evidence="1">
    <location>
        <begin position="360"/>
        <end position="386"/>
    </location>
</feature>
<dbReference type="GO" id="GO:0006281">
    <property type="term" value="P:DNA repair"/>
    <property type="evidence" value="ECO:0007669"/>
    <property type="project" value="InterPro"/>
</dbReference>
<dbReference type="InterPro" id="IPR005135">
    <property type="entry name" value="Endo/exonuclease/phosphatase"/>
</dbReference>
<sequence>MLRPICRSLLHIRYSTEIHVHHQSSILLPSQATGTNQADKLLRLRVKHVSECESETRERVTPPPSGGVGSMGVKRSFRIESKRFDLVLGEKGSTQVKFTEIGKHHRCDIFTGTEGAIWLGRCVEENITREGEQAFIRTRGEHNKTYVIRRYSNNHGRYVEVTECGRGGSRGRIIIPEGQKHNGWQGFVKELKLLLSPEQCQSTEHGGAQSRTVERVESRTIRAVETKSRERKSYAKAVGGIGQELMATVKPVFRAPETRKEIITGIPGFQDVPKIAAPSKTRQPLRFFPDSAPVTENFFVRGGLTICLNDKGQRKVSWTPKEDRLKKAWVPCGPGSGLGKSNNKHEALMGPKARSTFEVGESSSMGMKEAQVNPVDSTSGQGPDPVILSDPGSLNQPNKAEIAALEECSRCEVLERTEKVREVSMAATATWVDWSLIFKDGRRVVIPDFSASPWDSTRVVPHFNLSEMMVLPLEGGMTHGNSDEAILGDYLAGEPGMVVISEEEASDTLEISPLAVDFSLIEKASGNMGVMEEEVTTQQQLSDWVMGHLKKVGKALGASYEGNEEIVIGLLQDIEGSSNSKGPQNLIRLWKADVVCLQETKLGEVDRRLIKSLWGCPHLDWLSMGSNGASGGILLLWDKRVLEKMDEAAGQFSLSCKFRNVSNQFEWIFTGVYGPNTDRERRDLWEELAGIISWWDAPWCIGGDFNVVRFPSEKSGQGPYSTAMQDFSDFIADFGLLDTPLEGGKFTWSNNREVPAMSRFENMWLKVEGFVDKVRGWWEAYVFEGSSSYVMASKLKVLKLDLKQWNAQEFGNITYQQQGTGYRPKLDGLDFTPIKPEEAAWLERPFEEDEITTVVIKDDLMAVFHELYSEGSIAKSINATFLTLIPKKTNANEVRDFRPIALVGSIYKIVAKVLANRFSTALGGIISSTQNAFVKGRQISDSVLIANECIDSRLHTAIPGVLCKLDVEKAYDHVNWKFLLYLLERCGFSERWRKWIHFCISTVRFSILINGSPEGFFGSTRGIRQGDPLSPLLFVLITEALSRMMTRAGEEGLVSGFQVGSLDNSLLKISHLLFADDTLIFSDANPNHIFNIRLLFTWFEAVSGLKINLCKSEMVSVGCVPDLENLAGIMGCKTAQLPMNYLGLPLGAKFKSKAIWDPILEKMERKLAGWKRMYLSKGGRLTLIKSTLSSLPTYFLSLFPIPVKVASRIDKIQRDFLWGGMGEGKKFHLVNWAQVCQPVHLGGLGIRNLRIFNKALLGKWLWRFGNEREALWRLVIVAKYGDQHGGWSSGEVLGPNGVSLWKNIRKNWTTFSHFLNFEIGDGATVRFWTDRWCGTTSLKEAYPDLFRITRNKEAWVKEHLQYHNEVVSWVLNFIRPIQDWEEESLSSFLDLLYSSSVKGYGMDKMCWCGAQEKGFQVKSFYKAMLPQTAAVGPWRNIWKPKVPTRVAFFVWTAALDRILTTDNLRRRRVIIMDWCCMCKNSGESSSHLLLHCSVAWELWNFILNLFGLQWVMPRDVRELIACWWTGRVRSKIKELWNLIPHGVFWCIWWERNSRSFEGKERNMLELKELLVHTLMDWSKAAGLHSFSSIFDFLDYCIL</sequence>
<dbReference type="InterPro" id="IPR000477">
    <property type="entry name" value="RT_dom"/>
</dbReference>
<name>A0A2N9HPD2_FAGSY</name>
<reference evidence="3" key="1">
    <citation type="submission" date="2018-02" db="EMBL/GenBank/DDBJ databases">
        <authorList>
            <person name="Cohen D.B."/>
            <person name="Kent A.D."/>
        </authorList>
    </citation>
    <scope>NUCLEOTIDE SEQUENCE</scope>
</reference>
<dbReference type="Pfam" id="PF03372">
    <property type="entry name" value="Exo_endo_phos"/>
    <property type="match status" value="1"/>
</dbReference>
<dbReference type="Pfam" id="PF00078">
    <property type="entry name" value="RVT_1"/>
    <property type="match status" value="1"/>
</dbReference>